<sequence>MTDGGGNQGPGQKNRRVSFDLSHNKSIPHPAPPPQAANREVDITMGHGTAVATYPADEKTLCQFPFFHARITSIRYSIPDNVTISLTFDDIHPDGGVQVLNWMHGRKLHGCLKKCPNPLLEARIQDMYNAASQWKLDALRVKILKLCQEKLRKGRFGDIHDFVKMLSNMYMFAPAEDHDGLSDTINAAIKYIPVKHWWSGIKYHNDGSFYHRVAGITFRSITDLVCDDCSLGMQPKHHGCIICGQPIHHTT</sequence>
<dbReference type="EMBL" id="JAVHNR010000003">
    <property type="protein sequence ID" value="KAK6347522.1"/>
    <property type="molecule type" value="Genomic_DNA"/>
</dbReference>
<organism evidence="1 2">
    <name type="scientific">Orbilia javanica</name>
    <dbReference type="NCBI Taxonomy" id="47235"/>
    <lineage>
        <taxon>Eukaryota</taxon>
        <taxon>Fungi</taxon>
        <taxon>Dikarya</taxon>
        <taxon>Ascomycota</taxon>
        <taxon>Pezizomycotina</taxon>
        <taxon>Orbiliomycetes</taxon>
        <taxon>Orbiliales</taxon>
        <taxon>Orbiliaceae</taxon>
        <taxon>Orbilia</taxon>
    </lineage>
</organism>
<accession>A0AAN8MUV0</accession>
<gene>
    <name evidence="1" type="ORF">TWF718_005363</name>
</gene>
<keyword evidence="2" id="KW-1185">Reference proteome</keyword>
<protein>
    <submittedName>
        <fullName evidence="1">Uncharacterized protein</fullName>
    </submittedName>
</protein>
<name>A0AAN8MUV0_9PEZI</name>
<dbReference type="Proteomes" id="UP001313282">
    <property type="component" value="Unassembled WGS sequence"/>
</dbReference>
<dbReference type="AlphaFoldDB" id="A0AAN8MUV0"/>
<proteinExistence type="predicted"/>
<reference evidence="1 2" key="1">
    <citation type="submission" date="2019-10" db="EMBL/GenBank/DDBJ databases">
        <authorList>
            <person name="Palmer J.M."/>
        </authorList>
    </citation>
    <scope>NUCLEOTIDE SEQUENCE [LARGE SCALE GENOMIC DNA]</scope>
    <source>
        <strain evidence="1 2">TWF718</strain>
    </source>
</reference>
<evidence type="ECO:0000313" key="2">
    <source>
        <dbReference type="Proteomes" id="UP001313282"/>
    </source>
</evidence>
<evidence type="ECO:0000313" key="1">
    <source>
        <dbReference type="EMBL" id="KAK6347522.1"/>
    </source>
</evidence>
<comment type="caution">
    <text evidence="1">The sequence shown here is derived from an EMBL/GenBank/DDBJ whole genome shotgun (WGS) entry which is preliminary data.</text>
</comment>